<reference evidence="5" key="1">
    <citation type="submission" date="2015-07" db="EMBL/GenBank/DDBJ databases">
        <title>Fjat-10036 dsm4.</title>
        <authorList>
            <person name="Liu B."/>
            <person name="Wang J."/>
            <person name="Zhu Y."/>
            <person name="Liu G."/>
            <person name="Chen Q."/>
            <person name="Chen Z."/>
            <person name="Lan J."/>
            <person name="Che J."/>
            <person name="Ge C."/>
            <person name="Shi H."/>
            <person name="Pan Z."/>
            <person name="Liu X."/>
        </authorList>
    </citation>
    <scope>NUCLEOTIDE SEQUENCE [LARGE SCALE GENOMIC DNA]</scope>
    <source>
        <strain evidence="5">DSM 4</strain>
    </source>
</reference>
<protein>
    <recommendedName>
        <fullName evidence="6">RND transporter</fullName>
    </recommendedName>
</protein>
<evidence type="ECO:0008006" key="6">
    <source>
        <dbReference type="Google" id="ProtNLM"/>
    </source>
</evidence>
<dbReference type="GO" id="GO:1990281">
    <property type="term" value="C:efflux pump complex"/>
    <property type="evidence" value="ECO:0007669"/>
    <property type="project" value="TreeGrafter"/>
</dbReference>
<proteinExistence type="predicted"/>
<dbReference type="Proteomes" id="UP000037109">
    <property type="component" value="Unassembled WGS sequence"/>
</dbReference>
<feature type="coiled-coil region" evidence="1">
    <location>
        <begin position="165"/>
        <end position="192"/>
    </location>
</feature>
<sequence length="404" mass="46190">MTWKARLLVGAVVLFLACNITLLFFKNEKISRTYHVNEWTAVKKQDLLETMPAKGVLAPKEEQHFYYENSTGTFKGFLVEKGDEVQKGTGLFEYSPDDITLTKEEFQIEKDKLENEQENLESHISDLESMQKTLSSAPVEEDQPNPNVYMIQTLERDIYEKELQISRIDSEIEKYEDLINAADESLLKLTVESEIDGTVKTIKHDLTNPVVTVISNEQKVKGILSEQEIKKAAEGMKVFITPEGSNKKINGTIEKILSHPTSEPHAETESRYEFSIAIDESNKLESFHGEHVDVRIVTNEVTDTLTLPYQAVKKMKKDIYTYVIQANGRVERKKIKIGHKIGQTQEVKEGVEKGEVILMERPPFLKSGSPFITSMEPKKLKKKDLKELRKKDMLKYAARGFLSR</sequence>
<name>A0A0M0G9L7_SPOGL</name>
<dbReference type="RefSeq" id="WP_053433585.1">
    <property type="nucleotide sequence ID" value="NZ_LGUF01000007.1"/>
</dbReference>
<dbReference type="PATRIC" id="fig|1459.3.peg.1028"/>
<dbReference type="PROSITE" id="PS51257">
    <property type="entry name" value="PROKAR_LIPOPROTEIN"/>
    <property type="match status" value="1"/>
</dbReference>
<dbReference type="Pfam" id="PF25984">
    <property type="entry name" value="BSH_YknX"/>
    <property type="match status" value="1"/>
</dbReference>
<dbReference type="InterPro" id="IPR058627">
    <property type="entry name" value="MdtA-like_C"/>
</dbReference>
<dbReference type="Pfam" id="PF25967">
    <property type="entry name" value="RND-MFP_C"/>
    <property type="match status" value="1"/>
</dbReference>
<dbReference type="InterPro" id="IPR058639">
    <property type="entry name" value="BSH_YknX-like"/>
</dbReference>
<dbReference type="GO" id="GO:0015562">
    <property type="term" value="F:efflux transmembrane transporter activity"/>
    <property type="evidence" value="ECO:0007669"/>
    <property type="project" value="TreeGrafter"/>
</dbReference>
<evidence type="ECO:0000256" key="1">
    <source>
        <dbReference type="SAM" id="Coils"/>
    </source>
</evidence>
<dbReference type="AlphaFoldDB" id="A0A0M0G9L7"/>
<keyword evidence="5" id="KW-1185">Reference proteome</keyword>
<evidence type="ECO:0000259" key="3">
    <source>
        <dbReference type="Pfam" id="PF25984"/>
    </source>
</evidence>
<feature type="domain" description="Multidrug resistance protein MdtA-like C-terminal permuted SH3" evidence="2">
    <location>
        <begin position="305"/>
        <end position="357"/>
    </location>
</feature>
<dbReference type="PANTHER" id="PTHR30469:SF33">
    <property type="entry name" value="SLR1207 PROTEIN"/>
    <property type="match status" value="1"/>
</dbReference>
<feature type="coiled-coil region" evidence="1">
    <location>
        <begin position="99"/>
        <end position="133"/>
    </location>
</feature>
<evidence type="ECO:0000313" key="5">
    <source>
        <dbReference type="Proteomes" id="UP000037109"/>
    </source>
</evidence>
<evidence type="ECO:0000313" key="4">
    <source>
        <dbReference type="EMBL" id="KON86232.1"/>
    </source>
</evidence>
<gene>
    <name evidence="4" type="ORF">AF332_04920</name>
</gene>
<comment type="caution">
    <text evidence="4">The sequence shown here is derived from an EMBL/GenBank/DDBJ whole genome shotgun (WGS) entry which is preliminary data.</text>
</comment>
<feature type="domain" description="YknX-like barrel-sandwich hybrid" evidence="3">
    <location>
        <begin position="63"/>
        <end position="207"/>
    </location>
</feature>
<dbReference type="PANTHER" id="PTHR30469">
    <property type="entry name" value="MULTIDRUG RESISTANCE PROTEIN MDTA"/>
    <property type="match status" value="1"/>
</dbReference>
<dbReference type="Gene3D" id="2.40.420.20">
    <property type="match status" value="1"/>
</dbReference>
<accession>A0A0M0G9L7</accession>
<dbReference type="EMBL" id="LGUF01000007">
    <property type="protein sequence ID" value="KON86232.1"/>
    <property type="molecule type" value="Genomic_DNA"/>
</dbReference>
<keyword evidence="1" id="KW-0175">Coiled coil</keyword>
<dbReference type="OrthoDB" id="2446145at2"/>
<dbReference type="STRING" id="1459.AF332_04920"/>
<organism evidence="4 5">
    <name type="scientific">Sporosarcina globispora</name>
    <name type="common">Bacillus globisporus</name>
    <dbReference type="NCBI Taxonomy" id="1459"/>
    <lineage>
        <taxon>Bacteria</taxon>
        <taxon>Bacillati</taxon>
        <taxon>Bacillota</taxon>
        <taxon>Bacilli</taxon>
        <taxon>Bacillales</taxon>
        <taxon>Caryophanaceae</taxon>
        <taxon>Sporosarcina</taxon>
    </lineage>
</organism>
<evidence type="ECO:0000259" key="2">
    <source>
        <dbReference type="Pfam" id="PF25967"/>
    </source>
</evidence>